<evidence type="ECO:0000313" key="1">
    <source>
        <dbReference type="EMBL" id="OAF63805.1"/>
    </source>
</evidence>
<proteinExistence type="predicted"/>
<name>A0A177AP68_9BILA</name>
<gene>
    <name evidence="1" type="ORF">A3Q56_08492</name>
</gene>
<keyword evidence="2" id="KW-1185">Reference proteome</keyword>
<evidence type="ECO:0000313" key="2">
    <source>
        <dbReference type="Proteomes" id="UP000078046"/>
    </source>
</evidence>
<protein>
    <submittedName>
        <fullName evidence="1">Uncharacterized protein</fullName>
    </submittedName>
</protein>
<reference evidence="1 2" key="1">
    <citation type="submission" date="2016-04" db="EMBL/GenBank/DDBJ databases">
        <title>The genome of Intoshia linei affirms orthonectids as highly simplified spiralians.</title>
        <authorList>
            <person name="Mikhailov K.V."/>
            <person name="Slusarev G.S."/>
            <person name="Nikitin M.A."/>
            <person name="Logacheva M.D."/>
            <person name="Penin A."/>
            <person name="Aleoshin V."/>
            <person name="Panchin Y.V."/>
        </authorList>
    </citation>
    <scope>NUCLEOTIDE SEQUENCE [LARGE SCALE GENOMIC DNA]</scope>
    <source>
        <strain evidence="1">Intl2013</strain>
        <tissue evidence="1">Whole animal</tissue>
    </source>
</reference>
<dbReference type="AlphaFoldDB" id="A0A177AP68"/>
<dbReference type="Proteomes" id="UP000078046">
    <property type="component" value="Unassembled WGS sequence"/>
</dbReference>
<sequence length="107" mass="12142">MGYCVDIANYKAKTIEKVKNILRISNVSLPTEKVDTLNVGDISLSIIASIQEVITITSIYDLFLAHANMNEDIKSLRWATICLRGKDIITLNLWTEYMGMYTPEELQ</sequence>
<comment type="caution">
    <text evidence="1">The sequence shown here is derived from an EMBL/GenBank/DDBJ whole genome shotgun (WGS) entry which is preliminary data.</text>
</comment>
<organism evidence="1 2">
    <name type="scientific">Intoshia linei</name>
    <dbReference type="NCBI Taxonomy" id="1819745"/>
    <lineage>
        <taxon>Eukaryota</taxon>
        <taxon>Metazoa</taxon>
        <taxon>Spiralia</taxon>
        <taxon>Lophotrochozoa</taxon>
        <taxon>Mesozoa</taxon>
        <taxon>Orthonectida</taxon>
        <taxon>Rhopaluridae</taxon>
        <taxon>Intoshia</taxon>
    </lineage>
</organism>
<accession>A0A177AP68</accession>
<dbReference type="EMBL" id="LWCA01002544">
    <property type="protein sequence ID" value="OAF63805.1"/>
    <property type="molecule type" value="Genomic_DNA"/>
</dbReference>